<dbReference type="KEGG" id="chq:AQ619_13665"/>
<evidence type="ECO:0008006" key="4">
    <source>
        <dbReference type="Google" id="ProtNLM"/>
    </source>
</evidence>
<feature type="transmembrane region" description="Helical" evidence="1">
    <location>
        <begin position="43"/>
        <end position="64"/>
    </location>
</feature>
<evidence type="ECO:0000313" key="3">
    <source>
        <dbReference type="Proteomes" id="UP000056905"/>
    </source>
</evidence>
<keyword evidence="3" id="KW-1185">Reference proteome</keyword>
<feature type="transmembrane region" description="Helical" evidence="1">
    <location>
        <begin position="158"/>
        <end position="176"/>
    </location>
</feature>
<keyword evidence="1" id="KW-0472">Membrane</keyword>
<dbReference type="AlphaFoldDB" id="A0A0P0P2A0"/>
<dbReference type="OrthoDB" id="118706at2"/>
<organism evidence="2 3">
    <name type="scientific">Caulobacter henricii</name>
    <dbReference type="NCBI Taxonomy" id="69395"/>
    <lineage>
        <taxon>Bacteria</taxon>
        <taxon>Pseudomonadati</taxon>
        <taxon>Pseudomonadota</taxon>
        <taxon>Alphaproteobacteria</taxon>
        <taxon>Caulobacterales</taxon>
        <taxon>Caulobacteraceae</taxon>
        <taxon>Caulobacter</taxon>
    </lineage>
</organism>
<proteinExistence type="predicted"/>
<reference evidence="2 3" key="1">
    <citation type="submission" date="2015-10" db="EMBL/GenBank/DDBJ databases">
        <title>Conservation of the essential genome among Caulobacter and Brevundimonas species.</title>
        <authorList>
            <person name="Scott D."/>
            <person name="Ely B."/>
        </authorList>
    </citation>
    <scope>NUCLEOTIDE SEQUENCE [LARGE SCALE GENOMIC DNA]</scope>
    <source>
        <strain evidence="2 3">CB4</strain>
    </source>
</reference>
<evidence type="ECO:0000313" key="2">
    <source>
        <dbReference type="EMBL" id="ALL14308.1"/>
    </source>
</evidence>
<keyword evidence="1" id="KW-1133">Transmembrane helix</keyword>
<accession>A0A0P0P2A0</accession>
<dbReference type="Proteomes" id="UP000056905">
    <property type="component" value="Chromosome"/>
</dbReference>
<protein>
    <recommendedName>
        <fullName evidence="4">PepSY domain-containing protein</fullName>
    </recommendedName>
</protein>
<feature type="transmembrane region" description="Helical" evidence="1">
    <location>
        <begin position="130"/>
        <end position="151"/>
    </location>
</feature>
<evidence type="ECO:0000256" key="1">
    <source>
        <dbReference type="SAM" id="Phobius"/>
    </source>
</evidence>
<gene>
    <name evidence="2" type="ORF">AQ619_13665</name>
</gene>
<sequence length="177" mass="18952">MRRSLFATCRRFPSCKAISMTATPKPRANPALRLMLLRRIHSWLGLFIAPSVLFFAVTGAYQLYGLHESGPGYKPAPLAEKLGRVHMKQVFEAKPVRAAAPAKPEAGPAKAAPAPAKAKPTKLTVLMLRAVFLVVAIGLVISTLIGVWMALTHGRDKTLGWGLLAAGAVLPVLILAL</sequence>
<dbReference type="EMBL" id="CP013002">
    <property type="protein sequence ID" value="ALL14308.1"/>
    <property type="molecule type" value="Genomic_DNA"/>
</dbReference>
<keyword evidence="1" id="KW-0812">Transmembrane</keyword>
<name>A0A0P0P2A0_9CAUL</name>